<feature type="compositionally biased region" description="Basic and acidic residues" evidence="6">
    <location>
        <begin position="216"/>
        <end position="226"/>
    </location>
</feature>
<dbReference type="InterPro" id="IPR036971">
    <property type="entry name" value="PDEase_catalytic_dom_sf"/>
</dbReference>
<comment type="similarity">
    <text evidence="5">Belongs to the cyclic nucleotide phosphodiesterase family.</text>
</comment>
<keyword evidence="1 4" id="KW-0479">Metal-binding</keyword>
<feature type="binding site" evidence="4">
    <location>
        <position position="108"/>
    </location>
    <ligand>
        <name>Zn(2+)</name>
        <dbReference type="ChEBI" id="CHEBI:29105"/>
        <label>1</label>
    </ligand>
</feature>
<dbReference type="Pfam" id="PF00233">
    <property type="entry name" value="PDEase_I"/>
    <property type="match status" value="1"/>
</dbReference>
<dbReference type="GO" id="GO:0046872">
    <property type="term" value="F:metal ion binding"/>
    <property type="evidence" value="ECO:0007669"/>
    <property type="project" value="UniProtKB-KW"/>
</dbReference>
<feature type="region of interest" description="Disordered" evidence="6">
    <location>
        <begin position="459"/>
        <end position="480"/>
    </location>
</feature>
<evidence type="ECO:0000256" key="3">
    <source>
        <dbReference type="PIRSR" id="PIRSR623088-1"/>
    </source>
</evidence>
<dbReference type="Proteomes" id="UP000274822">
    <property type="component" value="Unassembled WGS sequence"/>
</dbReference>
<comment type="caution">
    <text evidence="8">The sequence shown here is derived from an EMBL/GenBank/DDBJ whole genome shotgun (WGS) entry which is preliminary data.</text>
</comment>
<keyword evidence="2 5" id="KW-0378">Hydrolase</keyword>
<dbReference type="EC" id="3.1.4.-" evidence="5"/>
<feature type="region of interest" description="Disordered" evidence="6">
    <location>
        <begin position="210"/>
        <end position="238"/>
    </location>
</feature>
<organism evidence="8 9">
    <name type="scientific">Jimgerdemannia flammicorona</name>
    <dbReference type="NCBI Taxonomy" id="994334"/>
    <lineage>
        <taxon>Eukaryota</taxon>
        <taxon>Fungi</taxon>
        <taxon>Fungi incertae sedis</taxon>
        <taxon>Mucoromycota</taxon>
        <taxon>Mucoromycotina</taxon>
        <taxon>Endogonomycetes</taxon>
        <taxon>Endogonales</taxon>
        <taxon>Endogonaceae</taxon>
        <taxon>Jimgerdemannia</taxon>
    </lineage>
</organism>
<dbReference type="SMART" id="SM00471">
    <property type="entry name" value="HDc"/>
    <property type="match status" value="1"/>
</dbReference>
<dbReference type="InterPro" id="IPR023174">
    <property type="entry name" value="PDEase_CS"/>
</dbReference>
<dbReference type="PROSITE" id="PS00126">
    <property type="entry name" value="PDEASE_I_1"/>
    <property type="match status" value="1"/>
</dbReference>
<evidence type="ECO:0000256" key="2">
    <source>
        <dbReference type="ARBA" id="ARBA00022801"/>
    </source>
</evidence>
<dbReference type="InterPro" id="IPR003607">
    <property type="entry name" value="HD/PDEase_dom"/>
</dbReference>
<proteinExistence type="inferred from homology"/>
<dbReference type="GO" id="GO:0007165">
    <property type="term" value="P:signal transduction"/>
    <property type="evidence" value="ECO:0007669"/>
    <property type="project" value="InterPro"/>
</dbReference>
<accession>A0A433PDD3</accession>
<dbReference type="PROSITE" id="PS51845">
    <property type="entry name" value="PDEASE_I_2"/>
    <property type="match status" value="1"/>
</dbReference>
<dbReference type="PRINTS" id="PR00387">
    <property type="entry name" value="PDIESTERASE1"/>
</dbReference>
<evidence type="ECO:0000313" key="9">
    <source>
        <dbReference type="Proteomes" id="UP000274822"/>
    </source>
</evidence>
<feature type="domain" description="PDEase" evidence="7">
    <location>
        <begin position="1"/>
        <end position="358"/>
    </location>
</feature>
<protein>
    <recommendedName>
        <fullName evidence="5">Phosphodiesterase</fullName>
        <ecNumber evidence="5">3.1.4.-</ecNumber>
    </recommendedName>
</protein>
<dbReference type="SUPFAM" id="SSF109604">
    <property type="entry name" value="HD-domain/PDEase-like"/>
    <property type="match status" value="1"/>
</dbReference>
<dbReference type="GO" id="GO:0004114">
    <property type="term" value="F:3',5'-cyclic-nucleotide phosphodiesterase activity"/>
    <property type="evidence" value="ECO:0007669"/>
    <property type="project" value="InterPro"/>
</dbReference>
<dbReference type="Gene3D" id="1.10.1300.10">
    <property type="entry name" value="3'5'-cyclic nucleotide phosphodiesterase, catalytic domain"/>
    <property type="match status" value="1"/>
</dbReference>
<name>A0A433PDD3_9FUNG</name>
<evidence type="ECO:0000259" key="7">
    <source>
        <dbReference type="PROSITE" id="PS51845"/>
    </source>
</evidence>
<feature type="compositionally biased region" description="Basic and acidic residues" evidence="6">
    <location>
        <begin position="470"/>
        <end position="480"/>
    </location>
</feature>
<dbReference type="AlphaFoldDB" id="A0A433PDD3"/>
<reference evidence="8 9" key="1">
    <citation type="journal article" date="2018" name="New Phytol.">
        <title>Phylogenomics of Endogonaceae and evolution of mycorrhizas within Mucoromycota.</title>
        <authorList>
            <person name="Chang Y."/>
            <person name="Desiro A."/>
            <person name="Na H."/>
            <person name="Sandor L."/>
            <person name="Lipzen A."/>
            <person name="Clum A."/>
            <person name="Barry K."/>
            <person name="Grigoriev I.V."/>
            <person name="Martin F.M."/>
            <person name="Stajich J.E."/>
            <person name="Smith M.E."/>
            <person name="Bonito G."/>
            <person name="Spatafora J.W."/>
        </authorList>
    </citation>
    <scope>NUCLEOTIDE SEQUENCE [LARGE SCALE GENOMIC DNA]</scope>
    <source>
        <strain evidence="8 9">AD002</strain>
    </source>
</reference>
<evidence type="ECO:0000256" key="6">
    <source>
        <dbReference type="SAM" id="MobiDB-lite"/>
    </source>
</evidence>
<feature type="active site" description="Proton donor" evidence="3">
    <location>
        <position position="67"/>
    </location>
</feature>
<gene>
    <name evidence="8" type="ORF">BC938DRAFT_476909</name>
</gene>
<feature type="binding site" evidence="4">
    <location>
        <position position="108"/>
    </location>
    <ligand>
        <name>Zn(2+)</name>
        <dbReference type="ChEBI" id="CHEBI:29105"/>
        <label>2</label>
    </ligand>
</feature>
<evidence type="ECO:0000313" key="8">
    <source>
        <dbReference type="EMBL" id="RUS15537.1"/>
    </source>
</evidence>
<comment type="cofactor">
    <cofactor evidence="5">
        <name>a divalent metal cation</name>
        <dbReference type="ChEBI" id="CHEBI:60240"/>
    </cofactor>
    <text evidence="5">Binds 2 divalent metal cations per subunit. Site 1 may preferentially bind zinc ions, while site 2 has a preference for magnesium and/or manganese ions.</text>
</comment>
<dbReference type="EMBL" id="RBNJ01025403">
    <property type="protein sequence ID" value="RUS15537.1"/>
    <property type="molecule type" value="Genomic_DNA"/>
</dbReference>
<evidence type="ECO:0000256" key="1">
    <source>
        <dbReference type="ARBA" id="ARBA00022723"/>
    </source>
</evidence>
<dbReference type="CDD" id="cd00077">
    <property type="entry name" value="HDc"/>
    <property type="match status" value="1"/>
</dbReference>
<feature type="binding site" evidence="4">
    <location>
        <position position="107"/>
    </location>
    <ligand>
        <name>Zn(2+)</name>
        <dbReference type="ChEBI" id="CHEBI:29105"/>
        <label>1</label>
    </ligand>
</feature>
<dbReference type="InterPro" id="IPR002073">
    <property type="entry name" value="PDEase_catalytic_dom"/>
</dbReference>
<evidence type="ECO:0000256" key="5">
    <source>
        <dbReference type="RuleBase" id="RU363067"/>
    </source>
</evidence>
<dbReference type="InterPro" id="IPR023088">
    <property type="entry name" value="PDEase"/>
</dbReference>
<keyword evidence="9" id="KW-1185">Reference proteome</keyword>
<evidence type="ECO:0000256" key="4">
    <source>
        <dbReference type="PIRSR" id="PIRSR623088-3"/>
    </source>
</evidence>
<feature type="binding site" evidence="4">
    <location>
        <position position="71"/>
    </location>
    <ligand>
        <name>Zn(2+)</name>
        <dbReference type="ChEBI" id="CHEBI:29105"/>
        <label>1</label>
    </ligand>
</feature>
<sequence length="561" mass="63133">MLKFLQDPAAYAGHACNVFNWSKSELYGIVLGMFVKLDLHLAVGIQESELLDLVIDIDRGYLQNPYHSFYHAVDVTCVLYYMLTSLGAARHLTSLNMTILLIAALCHDIGHPGFNNVYQVNAKTDLAVRYKDTSVLEHYSCSLAMDLLTKHKFFRHLKRSCQANGESRTEEELRQSMVKMILATDMHFHYDLQDELGSLIESTTCSHWSDSESSDSDNHHHTEHEIPLNLPPTPTSPTSPGLPVVVLDDKQRQILCNILLHAADISNTVRPWPLCKRWSDLVVQEFWRQGDTEKREGLRISPGMDREDSNQPQISLKFGDFVVKPYFDAFADFLPNASVYLEALAANRIEWEAMRDKPGSHPPPPLLDEQHLPTNVVPENKPFKSLGRRVSVAAGLIIIPDHLDERLRRHVSPFPKRPSLMKRSFSSQRAASHHVLTIARAPDVCVDDDDDLEKAALRRRSEEPSAMIAQEKKTAPTEVSHRNLLHSRRMRMRRSSSLDPSITKVIKSLFRGDRGLKPNAVTASKSTDFPRQTAAPLGEAVAKLAEKSLSPGVSTHTAPKM</sequence>
<feature type="binding site" evidence="4">
    <location>
        <position position="264"/>
    </location>
    <ligand>
        <name>Zn(2+)</name>
        <dbReference type="ChEBI" id="CHEBI:29105"/>
        <label>1</label>
    </ligand>
</feature>
<dbReference type="PANTHER" id="PTHR11347">
    <property type="entry name" value="CYCLIC NUCLEOTIDE PHOSPHODIESTERASE"/>
    <property type="match status" value="1"/>
</dbReference>